<protein>
    <submittedName>
        <fullName evidence="2">Uncharacterized protein</fullName>
    </submittedName>
</protein>
<proteinExistence type="predicted"/>
<name>A0A8X6MP54_NEPPI</name>
<sequence>MAAQRNGKLPEYAVDTPQPTAIIQPFINAGKFIYILPLDEKFKIVVVRLKGFNFALIYEDIPQQRSPQPPGHVYSPPLGEDSNFSTPHQERVNCNLFLHYARGDCLVK</sequence>
<reference evidence="2" key="1">
    <citation type="submission" date="2020-08" db="EMBL/GenBank/DDBJ databases">
        <title>Multicomponent nature underlies the extraordinary mechanical properties of spider dragline silk.</title>
        <authorList>
            <person name="Kono N."/>
            <person name="Nakamura H."/>
            <person name="Mori M."/>
            <person name="Yoshida Y."/>
            <person name="Ohtoshi R."/>
            <person name="Malay A.D."/>
            <person name="Moran D.A.P."/>
            <person name="Tomita M."/>
            <person name="Numata K."/>
            <person name="Arakawa K."/>
        </authorList>
    </citation>
    <scope>NUCLEOTIDE SEQUENCE</scope>
</reference>
<keyword evidence="3" id="KW-1185">Reference proteome</keyword>
<organism evidence="2 3">
    <name type="scientific">Nephila pilipes</name>
    <name type="common">Giant wood spider</name>
    <name type="synonym">Nephila maculata</name>
    <dbReference type="NCBI Taxonomy" id="299642"/>
    <lineage>
        <taxon>Eukaryota</taxon>
        <taxon>Metazoa</taxon>
        <taxon>Ecdysozoa</taxon>
        <taxon>Arthropoda</taxon>
        <taxon>Chelicerata</taxon>
        <taxon>Arachnida</taxon>
        <taxon>Araneae</taxon>
        <taxon>Araneomorphae</taxon>
        <taxon>Entelegynae</taxon>
        <taxon>Araneoidea</taxon>
        <taxon>Nephilidae</taxon>
        <taxon>Nephila</taxon>
    </lineage>
</organism>
<evidence type="ECO:0000256" key="1">
    <source>
        <dbReference type="SAM" id="MobiDB-lite"/>
    </source>
</evidence>
<dbReference type="EMBL" id="BMAW01049450">
    <property type="protein sequence ID" value="GFS70630.1"/>
    <property type="molecule type" value="Genomic_DNA"/>
</dbReference>
<feature type="region of interest" description="Disordered" evidence="1">
    <location>
        <begin position="63"/>
        <end position="85"/>
    </location>
</feature>
<gene>
    <name evidence="2" type="ORF">NPIL_487371</name>
</gene>
<comment type="caution">
    <text evidence="2">The sequence shown here is derived from an EMBL/GenBank/DDBJ whole genome shotgun (WGS) entry which is preliminary data.</text>
</comment>
<accession>A0A8X6MP54</accession>
<dbReference type="Proteomes" id="UP000887013">
    <property type="component" value="Unassembled WGS sequence"/>
</dbReference>
<evidence type="ECO:0000313" key="3">
    <source>
        <dbReference type="Proteomes" id="UP000887013"/>
    </source>
</evidence>
<evidence type="ECO:0000313" key="2">
    <source>
        <dbReference type="EMBL" id="GFS70630.1"/>
    </source>
</evidence>
<dbReference type="AlphaFoldDB" id="A0A8X6MP54"/>